<keyword evidence="8 11" id="KW-0067">ATP-binding</keyword>
<feature type="domain" description="Bulb-type lectin" evidence="15">
    <location>
        <begin position="22"/>
        <end position="145"/>
    </location>
</feature>
<name>A0ABS8VAV9_DATST</name>
<comment type="caution">
    <text evidence="17">The sequence shown here is derived from an EMBL/GenBank/DDBJ whole genome shotgun (WGS) entry which is preliminary data.</text>
</comment>
<dbReference type="InterPro" id="IPR036426">
    <property type="entry name" value="Bulb-type_lectin_dom_sf"/>
</dbReference>
<feature type="domain" description="Apple" evidence="16">
    <location>
        <begin position="332"/>
        <end position="410"/>
    </location>
</feature>
<feature type="transmembrane region" description="Helical" evidence="12">
    <location>
        <begin position="423"/>
        <end position="444"/>
    </location>
</feature>
<keyword evidence="12" id="KW-0472">Membrane</keyword>
<comment type="catalytic activity">
    <reaction evidence="11">
        <text>L-seryl-[protein] + ATP = O-phospho-L-seryl-[protein] + ADP + H(+)</text>
        <dbReference type="Rhea" id="RHEA:17989"/>
        <dbReference type="Rhea" id="RHEA-COMP:9863"/>
        <dbReference type="Rhea" id="RHEA-COMP:11604"/>
        <dbReference type="ChEBI" id="CHEBI:15378"/>
        <dbReference type="ChEBI" id="CHEBI:29999"/>
        <dbReference type="ChEBI" id="CHEBI:30616"/>
        <dbReference type="ChEBI" id="CHEBI:83421"/>
        <dbReference type="ChEBI" id="CHEBI:456216"/>
        <dbReference type="EC" id="2.7.11.1"/>
    </reaction>
</comment>
<dbReference type="Gene3D" id="1.10.510.10">
    <property type="entry name" value="Transferase(Phosphotransferase) domain 1"/>
    <property type="match status" value="1"/>
</dbReference>
<dbReference type="Pfam" id="PF01453">
    <property type="entry name" value="B_lectin"/>
    <property type="match status" value="1"/>
</dbReference>
<dbReference type="Pfam" id="PF00954">
    <property type="entry name" value="S_locus_glycop"/>
    <property type="match status" value="1"/>
</dbReference>
<keyword evidence="7 11" id="KW-0418">Kinase</keyword>
<evidence type="ECO:0000256" key="1">
    <source>
        <dbReference type="ARBA" id="ARBA00004251"/>
    </source>
</evidence>
<evidence type="ECO:0000256" key="7">
    <source>
        <dbReference type="ARBA" id="ARBA00022777"/>
    </source>
</evidence>
<dbReference type="CDD" id="cd14066">
    <property type="entry name" value="STKc_IRAK"/>
    <property type="match status" value="1"/>
</dbReference>
<keyword evidence="10" id="KW-0325">Glycoprotein</keyword>
<dbReference type="InterPro" id="IPR000719">
    <property type="entry name" value="Prot_kinase_dom"/>
</dbReference>
<keyword evidence="3 11" id="KW-0723">Serine/threonine-protein kinase</keyword>
<keyword evidence="18" id="KW-1185">Reference proteome</keyword>
<dbReference type="InterPro" id="IPR000858">
    <property type="entry name" value="S_locus_glycoprot_dom"/>
</dbReference>
<evidence type="ECO:0000259" key="16">
    <source>
        <dbReference type="PROSITE" id="PS50948"/>
    </source>
</evidence>
<dbReference type="InterPro" id="IPR001245">
    <property type="entry name" value="Ser-Thr/Tyr_kinase_cat_dom"/>
</dbReference>
<evidence type="ECO:0000256" key="8">
    <source>
        <dbReference type="ARBA" id="ARBA00022840"/>
    </source>
</evidence>
<keyword evidence="12" id="KW-0812">Transmembrane</keyword>
<dbReference type="PROSITE" id="PS00108">
    <property type="entry name" value="PROTEIN_KINASE_ST"/>
    <property type="match status" value="1"/>
</dbReference>
<dbReference type="PROSITE" id="PS50927">
    <property type="entry name" value="BULB_LECTIN"/>
    <property type="match status" value="1"/>
</dbReference>
<protein>
    <recommendedName>
        <fullName evidence="11">Receptor-like serine/threonine-protein kinase</fullName>
        <ecNumber evidence="11">2.7.11.1</ecNumber>
    </recommendedName>
</protein>
<keyword evidence="12" id="KW-1133">Transmembrane helix</keyword>
<dbReference type="Pfam" id="PF08276">
    <property type="entry name" value="PAN_2"/>
    <property type="match status" value="1"/>
</dbReference>
<feature type="signal peptide" evidence="13">
    <location>
        <begin position="1"/>
        <end position="21"/>
    </location>
</feature>
<evidence type="ECO:0000259" key="14">
    <source>
        <dbReference type="PROSITE" id="PS50011"/>
    </source>
</evidence>
<gene>
    <name evidence="17" type="ORF">HAX54_030537</name>
</gene>
<feature type="chain" id="PRO_5047488972" description="Receptor-like serine/threonine-protein kinase" evidence="13">
    <location>
        <begin position="22"/>
        <end position="813"/>
    </location>
</feature>
<dbReference type="SUPFAM" id="SSF56112">
    <property type="entry name" value="Protein kinase-like (PK-like)"/>
    <property type="match status" value="1"/>
</dbReference>
<dbReference type="EC" id="2.7.11.1" evidence="11"/>
<reference evidence="17 18" key="1">
    <citation type="journal article" date="2021" name="BMC Genomics">
        <title>Datura genome reveals duplications of psychoactive alkaloid biosynthetic genes and high mutation rate following tissue culture.</title>
        <authorList>
            <person name="Rajewski A."/>
            <person name="Carter-House D."/>
            <person name="Stajich J."/>
            <person name="Litt A."/>
        </authorList>
    </citation>
    <scope>NUCLEOTIDE SEQUENCE [LARGE SCALE GENOMIC DNA]</scope>
    <source>
        <strain evidence="17">AR-01</strain>
    </source>
</reference>
<keyword evidence="5 13" id="KW-0732">Signal</keyword>
<dbReference type="CDD" id="cd01098">
    <property type="entry name" value="PAN_AP_plant"/>
    <property type="match status" value="1"/>
</dbReference>
<evidence type="ECO:0000256" key="6">
    <source>
        <dbReference type="ARBA" id="ARBA00022741"/>
    </source>
</evidence>
<dbReference type="InterPro" id="IPR001480">
    <property type="entry name" value="Bulb-type_lectin_dom"/>
</dbReference>
<comment type="subcellular location">
    <subcellularLocation>
        <location evidence="1">Cell membrane</location>
        <topology evidence="1">Single-pass type I membrane protein</topology>
    </subcellularLocation>
</comment>
<evidence type="ECO:0000256" key="5">
    <source>
        <dbReference type="ARBA" id="ARBA00022729"/>
    </source>
</evidence>
<dbReference type="InterPro" id="IPR011009">
    <property type="entry name" value="Kinase-like_dom_sf"/>
</dbReference>
<dbReference type="Pfam" id="PF07714">
    <property type="entry name" value="PK_Tyr_Ser-Thr"/>
    <property type="match status" value="1"/>
</dbReference>
<keyword evidence="2" id="KW-1003">Cell membrane</keyword>
<dbReference type="PANTHER" id="PTHR27002">
    <property type="entry name" value="RECEPTOR-LIKE SERINE/THREONINE-PROTEIN KINASE SD1-8"/>
    <property type="match status" value="1"/>
</dbReference>
<dbReference type="SUPFAM" id="SSF51110">
    <property type="entry name" value="alpha-D-mannose-specific plant lectins"/>
    <property type="match status" value="1"/>
</dbReference>
<dbReference type="EMBL" id="JACEIK010003830">
    <property type="protein sequence ID" value="MCD9643239.1"/>
    <property type="molecule type" value="Genomic_DNA"/>
</dbReference>
<dbReference type="InterPro" id="IPR024171">
    <property type="entry name" value="SRK-like_kinase"/>
</dbReference>
<comment type="catalytic activity">
    <reaction evidence="11">
        <text>L-threonyl-[protein] + ATP = O-phospho-L-threonyl-[protein] + ADP + H(+)</text>
        <dbReference type="Rhea" id="RHEA:46608"/>
        <dbReference type="Rhea" id="RHEA-COMP:11060"/>
        <dbReference type="Rhea" id="RHEA-COMP:11605"/>
        <dbReference type="ChEBI" id="CHEBI:15378"/>
        <dbReference type="ChEBI" id="CHEBI:30013"/>
        <dbReference type="ChEBI" id="CHEBI:30616"/>
        <dbReference type="ChEBI" id="CHEBI:61977"/>
        <dbReference type="ChEBI" id="CHEBI:456216"/>
        <dbReference type="EC" id="2.7.11.1"/>
    </reaction>
</comment>
<evidence type="ECO:0000256" key="13">
    <source>
        <dbReference type="SAM" id="SignalP"/>
    </source>
</evidence>
<evidence type="ECO:0000256" key="2">
    <source>
        <dbReference type="ARBA" id="ARBA00022475"/>
    </source>
</evidence>
<evidence type="ECO:0000313" key="17">
    <source>
        <dbReference type="EMBL" id="MCD9643239.1"/>
    </source>
</evidence>
<accession>A0ABS8VAV9</accession>
<proteinExistence type="inferred from homology"/>
<organism evidence="17 18">
    <name type="scientific">Datura stramonium</name>
    <name type="common">Jimsonweed</name>
    <name type="synonym">Common thornapple</name>
    <dbReference type="NCBI Taxonomy" id="4076"/>
    <lineage>
        <taxon>Eukaryota</taxon>
        <taxon>Viridiplantae</taxon>
        <taxon>Streptophyta</taxon>
        <taxon>Embryophyta</taxon>
        <taxon>Tracheophyta</taxon>
        <taxon>Spermatophyta</taxon>
        <taxon>Magnoliopsida</taxon>
        <taxon>eudicotyledons</taxon>
        <taxon>Gunneridae</taxon>
        <taxon>Pentapetalae</taxon>
        <taxon>asterids</taxon>
        <taxon>lamiids</taxon>
        <taxon>Solanales</taxon>
        <taxon>Solanaceae</taxon>
        <taxon>Solanoideae</taxon>
        <taxon>Datureae</taxon>
        <taxon>Datura</taxon>
    </lineage>
</organism>
<dbReference type="CDD" id="cd00028">
    <property type="entry name" value="B_lectin"/>
    <property type="match status" value="1"/>
</dbReference>
<keyword evidence="4 11" id="KW-0808">Transferase</keyword>
<evidence type="ECO:0000313" key="18">
    <source>
        <dbReference type="Proteomes" id="UP000823775"/>
    </source>
</evidence>
<dbReference type="Gene3D" id="3.30.200.20">
    <property type="entry name" value="Phosphorylase Kinase, domain 1"/>
    <property type="match status" value="1"/>
</dbReference>
<evidence type="ECO:0000256" key="4">
    <source>
        <dbReference type="ARBA" id="ARBA00022679"/>
    </source>
</evidence>
<dbReference type="InterPro" id="IPR008271">
    <property type="entry name" value="Ser/Thr_kinase_AS"/>
</dbReference>
<evidence type="ECO:0000256" key="3">
    <source>
        <dbReference type="ARBA" id="ARBA00022527"/>
    </source>
</evidence>
<dbReference type="SMART" id="SM00220">
    <property type="entry name" value="S_TKc"/>
    <property type="match status" value="1"/>
</dbReference>
<dbReference type="PROSITE" id="PS50948">
    <property type="entry name" value="PAN"/>
    <property type="match status" value="1"/>
</dbReference>
<dbReference type="SMART" id="SM00108">
    <property type="entry name" value="B_lectin"/>
    <property type="match status" value="1"/>
</dbReference>
<comment type="similarity">
    <text evidence="11">Belongs to the protein kinase superfamily. Ser/Thr protein kinase family.</text>
</comment>
<keyword evidence="6 11" id="KW-0547">Nucleotide-binding</keyword>
<dbReference type="PIRSF" id="PIRSF000641">
    <property type="entry name" value="SRK"/>
    <property type="match status" value="1"/>
</dbReference>
<evidence type="ECO:0000256" key="11">
    <source>
        <dbReference type="PIRNR" id="PIRNR000641"/>
    </source>
</evidence>
<evidence type="ECO:0000256" key="10">
    <source>
        <dbReference type="ARBA" id="ARBA00023180"/>
    </source>
</evidence>
<dbReference type="Gene3D" id="2.90.10.10">
    <property type="entry name" value="Bulb-type lectin domain"/>
    <property type="match status" value="1"/>
</dbReference>
<sequence>MILWWCHLLLILFYLCLLCSSANIIRPGEIFKDGDNITSPQGKFILGFFSPIKISNQRFLGIWYADDPMKSVVWVANRNKPVVSEEKGVFTIEKDGNLVVKDGHGHLLWSTNISGATTNSTAFLRDSGNLVISNSSGMLWESFQYPTDTYLPDMRLYLDPKSGEHRFLTCWKSESDPSPGRYSFGIDTRGSPQIVIWDGSNRRWRSGYWDGLLLKGIPNIKEVNLDSFMIYKERDRWYFAVAYTSVNVRLQMNWNGTEVQYRWDKDKGQWSPIQYLPSGGCDLYNSCGNFTICDISSSRMCLCLEGFVPKDLEQWKARNWTGGCVRKTELECQRNTSTDEFLVVERIKLPDFADTVDAQKIDHCRNMCLANCSCTAYAFVNGKICMIWSAELVDVQQFKEGGNSLYVRTAHSEIGNRNRTINFVLISTLVVGAIVVSLSVWLLYKHRAKRGVSKRITEGNPIRAGECSMDLTGPGDVSVDGHTGSGSELIFFSFSSVAAATDNFSEANKLGQGGFGPVYKGKLPKGQEIAVKRLSRKSGQGVEEFKNEIMLIAKLQHRNLVRLLGCCMEGEKMLLYEYMPNKSLDFFLFDPARQAQLNWRKRFNIIAGIARGLLYLHRDSRLRIVHRDLKAGNVLLDEEMNPKISDFGMARIFGGNQNEANTNRIVGTYGYMAPEYAMKGLFSVKSDVYSFGVLLLEIISGKRNTQFRSEEHFGIIGYAWEKWDRGMPMDLVDHAIWDECQHDEALRCIHLALLCVQNLAENRPDMSSVMKILETSNIKLPLPSEPNYTLMSRHDDADIPSANYVTMSVIVGR</sequence>
<dbReference type="PANTHER" id="PTHR27002:SF181">
    <property type="entry name" value="RECEPTOR-LIKE SERINE_THREONINE-PROTEIN KINASE"/>
    <property type="match status" value="1"/>
</dbReference>
<dbReference type="Proteomes" id="UP000823775">
    <property type="component" value="Unassembled WGS sequence"/>
</dbReference>
<dbReference type="PROSITE" id="PS50011">
    <property type="entry name" value="PROTEIN_KINASE_DOM"/>
    <property type="match status" value="1"/>
</dbReference>
<evidence type="ECO:0000256" key="9">
    <source>
        <dbReference type="ARBA" id="ARBA00023157"/>
    </source>
</evidence>
<dbReference type="InterPro" id="IPR003609">
    <property type="entry name" value="Pan_app"/>
</dbReference>
<keyword evidence="9" id="KW-1015">Disulfide bond</keyword>
<evidence type="ECO:0000256" key="12">
    <source>
        <dbReference type="SAM" id="Phobius"/>
    </source>
</evidence>
<feature type="domain" description="Protein kinase" evidence="14">
    <location>
        <begin position="504"/>
        <end position="780"/>
    </location>
</feature>
<evidence type="ECO:0000259" key="15">
    <source>
        <dbReference type="PROSITE" id="PS50927"/>
    </source>
</evidence>
<dbReference type="SMART" id="SM00473">
    <property type="entry name" value="PAN_AP"/>
    <property type="match status" value="1"/>
</dbReference>